<accession>A0ABV5FS47</accession>
<gene>
    <name evidence="2" type="ORF">ACFFUQ_20375</name>
</gene>
<evidence type="ECO:0000259" key="1">
    <source>
        <dbReference type="Pfam" id="PF25013"/>
    </source>
</evidence>
<sequence length="271" mass="30959">MNNEYLRTALRSAPSEDCVYSTRAWLENVPEIQSFTEIESILLSKDLSSREVMALVLLLQRKYIDSADELGLLETDYNINIKYDKIFDIYNGLSIFGDATSEILDFSHLDKKLLKVKVCVAKKARKIVLPKSSTFEALDISYTPKLTHIENIERIVAMKSLSFDKCKAFLDFKFLQNLNSLHILKISGNENLPELDFITEKSNISILHLVETNAMRLKNTVDNLCKLKKLKHLNISVNQQELDLLRKQLPACAINNRASLNEIMKTKVSFG</sequence>
<name>A0ABV5FS47_9FLAO</name>
<dbReference type="EMBL" id="JBHMEX010000069">
    <property type="protein sequence ID" value="MFB9066382.1"/>
    <property type="molecule type" value="Genomic_DNA"/>
</dbReference>
<dbReference type="SUPFAM" id="SSF52058">
    <property type="entry name" value="L domain-like"/>
    <property type="match status" value="1"/>
</dbReference>
<protein>
    <recommendedName>
        <fullName evidence="1">Zer-1-like leucine-rich repeats region domain-containing protein</fullName>
    </recommendedName>
</protein>
<dbReference type="Proteomes" id="UP001589589">
    <property type="component" value="Unassembled WGS sequence"/>
</dbReference>
<proteinExistence type="predicted"/>
<reference evidence="2 3" key="1">
    <citation type="submission" date="2024-09" db="EMBL/GenBank/DDBJ databases">
        <authorList>
            <person name="Sun Q."/>
            <person name="Mori K."/>
        </authorList>
    </citation>
    <scope>NUCLEOTIDE SEQUENCE [LARGE SCALE GENOMIC DNA]</scope>
    <source>
        <strain evidence="2 3">CECT 7908</strain>
    </source>
</reference>
<dbReference type="Pfam" id="PF25013">
    <property type="entry name" value="LRR_Zer-1"/>
    <property type="match status" value="1"/>
</dbReference>
<evidence type="ECO:0000313" key="3">
    <source>
        <dbReference type="Proteomes" id="UP001589589"/>
    </source>
</evidence>
<keyword evidence="3" id="KW-1185">Reference proteome</keyword>
<dbReference type="RefSeq" id="WP_290264575.1">
    <property type="nucleotide sequence ID" value="NZ_JAUFQQ010000003.1"/>
</dbReference>
<dbReference type="Gene3D" id="3.80.10.10">
    <property type="entry name" value="Ribonuclease Inhibitor"/>
    <property type="match status" value="1"/>
</dbReference>
<dbReference type="InterPro" id="IPR032675">
    <property type="entry name" value="LRR_dom_sf"/>
</dbReference>
<organism evidence="2 3">
    <name type="scientific">Flavobacterium branchiarum</name>
    <dbReference type="NCBI Taxonomy" id="1114870"/>
    <lineage>
        <taxon>Bacteria</taxon>
        <taxon>Pseudomonadati</taxon>
        <taxon>Bacteroidota</taxon>
        <taxon>Flavobacteriia</taxon>
        <taxon>Flavobacteriales</taxon>
        <taxon>Flavobacteriaceae</taxon>
        <taxon>Flavobacterium</taxon>
    </lineage>
</organism>
<feature type="domain" description="Zer-1-like leucine-rich repeats region" evidence="1">
    <location>
        <begin position="174"/>
        <end position="242"/>
    </location>
</feature>
<evidence type="ECO:0000313" key="2">
    <source>
        <dbReference type="EMBL" id="MFB9066382.1"/>
    </source>
</evidence>
<comment type="caution">
    <text evidence="2">The sequence shown here is derived from an EMBL/GenBank/DDBJ whole genome shotgun (WGS) entry which is preliminary data.</text>
</comment>
<dbReference type="InterPro" id="IPR056845">
    <property type="entry name" value="LRR_Zer-1"/>
</dbReference>